<accession>A0A9N8WL65</accession>
<dbReference type="AlphaFoldDB" id="A0A9N8WL65"/>
<dbReference type="Proteomes" id="UP000789396">
    <property type="component" value="Unassembled WGS sequence"/>
</dbReference>
<evidence type="ECO:0000313" key="2">
    <source>
        <dbReference type="EMBL" id="CAG8488541.1"/>
    </source>
</evidence>
<keyword evidence="3" id="KW-1185">Reference proteome</keyword>
<evidence type="ECO:0000256" key="1">
    <source>
        <dbReference type="SAM" id="MobiDB-lite"/>
    </source>
</evidence>
<feature type="region of interest" description="Disordered" evidence="1">
    <location>
        <begin position="62"/>
        <end position="82"/>
    </location>
</feature>
<organism evidence="2 3">
    <name type="scientific">Racocetra fulgida</name>
    <dbReference type="NCBI Taxonomy" id="60492"/>
    <lineage>
        <taxon>Eukaryota</taxon>
        <taxon>Fungi</taxon>
        <taxon>Fungi incertae sedis</taxon>
        <taxon>Mucoromycota</taxon>
        <taxon>Glomeromycotina</taxon>
        <taxon>Glomeromycetes</taxon>
        <taxon>Diversisporales</taxon>
        <taxon>Gigasporaceae</taxon>
        <taxon>Racocetra</taxon>
    </lineage>
</organism>
<reference evidence="2" key="1">
    <citation type="submission" date="2021-06" db="EMBL/GenBank/DDBJ databases">
        <authorList>
            <person name="Kallberg Y."/>
            <person name="Tangrot J."/>
            <person name="Rosling A."/>
        </authorList>
    </citation>
    <scope>NUCLEOTIDE SEQUENCE</scope>
    <source>
        <strain evidence="2">IN212</strain>
    </source>
</reference>
<dbReference type="EMBL" id="CAJVPZ010001280">
    <property type="protein sequence ID" value="CAG8488541.1"/>
    <property type="molecule type" value="Genomic_DNA"/>
</dbReference>
<gene>
    <name evidence="2" type="ORF">RFULGI_LOCUS1871</name>
</gene>
<proteinExistence type="predicted"/>
<comment type="caution">
    <text evidence="2">The sequence shown here is derived from an EMBL/GenBank/DDBJ whole genome shotgun (WGS) entry which is preliminary data.</text>
</comment>
<sequence length="132" mass="14875">MEKLDRLQETLLIRNLIIQYLEVIGANIKVGNKYIVSENIKFSDSGKIMVEAIDIDYVKNDVDSTSPQKKKPKFSASSKEDDNITAPVACEMIKTSDIEKEQGSSFKSKKSPNHIDLETIDDYQEAYASIIL</sequence>
<protein>
    <submittedName>
        <fullName evidence="2">5541_t:CDS:1</fullName>
    </submittedName>
</protein>
<evidence type="ECO:0000313" key="3">
    <source>
        <dbReference type="Proteomes" id="UP000789396"/>
    </source>
</evidence>
<name>A0A9N8WL65_9GLOM</name>